<feature type="transmembrane region" description="Helical" evidence="11">
    <location>
        <begin position="388"/>
        <end position="407"/>
    </location>
</feature>
<dbReference type="Pfam" id="PF08449">
    <property type="entry name" value="UAA"/>
    <property type="match status" value="1"/>
</dbReference>
<evidence type="ECO:0000256" key="1">
    <source>
        <dbReference type="ARBA" id="ARBA00004477"/>
    </source>
</evidence>
<evidence type="ECO:0000256" key="7">
    <source>
        <dbReference type="ARBA" id="ARBA00022989"/>
    </source>
</evidence>
<dbReference type="SUPFAM" id="SSF103481">
    <property type="entry name" value="Multidrug resistance efflux transporter EmrE"/>
    <property type="match status" value="2"/>
</dbReference>
<reference evidence="12 13" key="1">
    <citation type="journal article" date="2018" name="BMC Genomics">
        <title>Genomic evidence for intraspecific hybridization in a clonal and extremely halotolerant yeast.</title>
        <authorList>
            <person name="Gostincar C."/>
            <person name="Stajich J.E."/>
            <person name="Zupancic J."/>
            <person name="Zalar P."/>
            <person name="Gunde-Cimerman N."/>
        </authorList>
    </citation>
    <scope>NUCLEOTIDE SEQUENCE [LARGE SCALE GENOMIC DNA]</scope>
    <source>
        <strain evidence="12 13">EXF-2682</strain>
    </source>
</reference>
<keyword evidence="8 11" id="KW-0472">Membrane</keyword>
<dbReference type="VEuPathDB" id="FungiDB:BTJ68_13348"/>
<evidence type="ECO:0000313" key="13">
    <source>
        <dbReference type="Proteomes" id="UP000269276"/>
    </source>
</evidence>
<feature type="transmembrane region" description="Helical" evidence="11">
    <location>
        <begin position="163"/>
        <end position="181"/>
    </location>
</feature>
<gene>
    <name evidence="12" type="ORF">D0863_13841</name>
</gene>
<feature type="transmembrane region" description="Helical" evidence="11">
    <location>
        <begin position="81"/>
        <end position="101"/>
    </location>
</feature>
<dbReference type="InterPro" id="IPR037185">
    <property type="entry name" value="EmrE-like"/>
</dbReference>
<evidence type="ECO:0000256" key="11">
    <source>
        <dbReference type="SAM" id="Phobius"/>
    </source>
</evidence>
<comment type="caution">
    <text evidence="12">The sequence shown here is derived from an EMBL/GenBank/DDBJ whole genome shotgun (WGS) entry which is preliminary data.</text>
</comment>
<proteinExistence type="inferred from homology"/>
<keyword evidence="4" id="KW-0762">Sugar transport</keyword>
<sequence>MNRNFHSVRSHSLGRFIAFTGLVPASLHQILITMPAANGSIRQRHPPNGNLPEALSDGNTLAGKNDAAIKSDQEAQPQANTFRLVICVGGIYLSFLTWGILQERITTTNHGTPDRPEIFHYPVVMNTIQSLVATLLGYLYVLSIRTPTTPLPIFPTRSILPPLCLVALTSALASPFGYASLAHVDYITFILAKSCKLLPVMFLHVTLYGKRYPFYKYGVVALVTAGVALFTLSSKSSSKKKSSSGGSSVYGLMLLAINLLFDGLTNSTQDDIYARFRPYTGAQMMTALNLLSTGLTALYLLLSPYLLPLLNLSPGADDELSSALAFLHLHPQVLREVFGFALAGGVGQIFIFATLSHFGSLLLVTVTVTRKMLTMLLSVLWFGHRLTGWQWVGVGLVFGGVGIEGQIGKWEKARKERERREGVGKDVGKGKGI</sequence>
<dbReference type="PANTHER" id="PTHR10778:SF10">
    <property type="entry name" value="SOLUTE CARRIER FAMILY 35 MEMBER B1"/>
    <property type="match status" value="1"/>
</dbReference>
<evidence type="ECO:0000256" key="4">
    <source>
        <dbReference type="ARBA" id="ARBA00022597"/>
    </source>
</evidence>
<comment type="similarity">
    <text evidence="2">Belongs to the nucleotide-sugar transporter family. SLC35B subfamily.</text>
</comment>
<accession>A0A3M7CQ31</accession>
<name>A0A3M7CQ31_HORWE</name>
<protein>
    <recommendedName>
        <fullName evidence="9">UDP-galactose transporter homolog 1</fullName>
    </recommendedName>
</protein>
<evidence type="ECO:0000256" key="2">
    <source>
        <dbReference type="ARBA" id="ARBA00010694"/>
    </source>
</evidence>
<feature type="transmembrane region" description="Helical" evidence="11">
    <location>
        <begin position="286"/>
        <end position="307"/>
    </location>
</feature>
<evidence type="ECO:0000313" key="12">
    <source>
        <dbReference type="EMBL" id="RMY53776.1"/>
    </source>
</evidence>
<dbReference type="GO" id="GO:0005459">
    <property type="term" value="F:UDP-galactose transmembrane transporter activity"/>
    <property type="evidence" value="ECO:0007669"/>
    <property type="project" value="TreeGrafter"/>
</dbReference>
<comment type="subcellular location">
    <subcellularLocation>
        <location evidence="1">Endoplasmic reticulum membrane</location>
        <topology evidence="1">Multi-pass membrane protein</topology>
    </subcellularLocation>
</comment>
<dbReference type="PANTHER" id="PTHR10778">
    <property type="entry name" value="SOLUTE CARRIER FAMILY 35 MEMBER B"/>
    <property type="match status" value="1"/>
</dbReference>
<dbReference type="GO" id="GO:0005460">
    <property type="term" value="F:UDP-glucose transmembrane transporter activity"/>
    <property type="evidence" value="ECO:0007669"/>
    <property type="project" value="TreeGrafter"/>
</dbReference>
<evidence type="ECO:0000256" key="5">
    <source>
        <dbReference type="ARBA" id="ARBA00022692"/>
    </source>
</evidence>
<evidence type="ECO:0000256" key="6">
    <source>
        <dbReference type="ARBA" id="ARBA00022824"/>
    </source>
</evidence>
<keyword evidence="5 11" id="KW-0812">Transmembrane</keyword>
<dbReference type="OrthoDB" id="1601at2759"/>
<dbReference type="EMBL" id="QWIP01000826">
    <property type="protein sequence ID" value="RMY53776.1"/>
    <property type="molecule type" value="Genomic_DNA"/>
</dbReference>
<organism evidence="12 13">
    <name type="scientific">Hortaea werneckii</name>
    <name type="common">Black yeast</name>
    <name type="synonym">Cladosporium werneckii</name>
    <dbReference type="NCBI Taxonomy" id="91943"/>
    <lineage>
        <taxon>Eukaryota</taxon>
        <taxon>Fungi</taxon>
        <taxon>Dikarya</taxon>
        <taxon>Ascomycota</taxon>
        <taxon>Pezizomycotina</taxon>
        <taxon>Dothideomycetes</taxon>
        <taxon>Dothideomycetidae</taxon>
        <taxon>Mycosphaerellales</taxon>
        <taxon>Teratosphaeriaceae</taxon>
        <taxon>Hortaea</taxon>
    </lineage>
</organism>
<dbReference type="GO" id="GO:0005789">
    <property type="term" value="C:endoplasmic reticulum membrane"/>
    <property type="evidence" value="ECO:0007669"/>
    <property type="project" value="UniProtKB-SubCell"/>
</dbReference>
<dbReference type="Proteomes" id="UP000269276">
    <property type="component" value="Unassembled WGS sequence"/>
</dbReference>
<dbReference type="InterPro" id="IPR013657">
    <property type="entry name" value="SCL35B1-4/HUT1"/>
</dbReference>
<evidence type="ECO:0000256" key="3">
    <source>
        <dbReference type="ARBA" id="ARBA00022448"/>
    </source>
</evidence>
<feature type="transmembrane region" description="Helical" evidence="11">
    <location>
        <begin position="214"/>
        <end position="233"/>
    </location>
</feature>
<feature type="transmembrane region" description="Helical" evidence="11">
    <location>
        <begin position="121"/>
        <end position="142"/>
    </location>
</feature>
<evidence type="ECO:0000256" key="10">
    <source>
        <dbReference type="SAM" id="MobiDB-lite"/>
    </source>
</evidence>
<dbReference type="GO" id="GO:0000139">
    <property type="term" value="C:Golgi membrane"/>
    <property type="evidence" value="ECO:0007669"/>
    <property type="project" value="TreeGrafter"/>
</dbReference>
<evidence type="ECO:0000256" key="9">
    <source>
        <dbReference type="ARBA" id="ARBA00041103"/>
    </source>
</evidence>
<keyword evidence="3" id="KW-0813">Transport</keyword>
<feature type="region of interest" description="Disordered" evidence="10">
    <location>
        <begin position="414"/>
        <end position="433"/>
    </location>
</feature>
<dbReference type="AlphaFoldDB" id="A0A3M7CQ31"/>
<keyword evidence="7 11" id="KW-1133">Transmembrane helix</keyword>
<feature type="transmembrane region" description="Helical" evidence="11">
    <location>
        <begin position="245"/>
        <end position="265"/>
    </location>
</feature>
<keyword evidence="6" id="KW-0256">Endoplasmic reticulum</keyword>
<evidence type="ECO:0000256" key="8">
    <source>
        <dbReference type="ARBA" id="ARBA00023136"/>
    </source>
</evidence>